<feature type="modified residue" description="4-aspartylphosphate" evidence="8">
    <location>
        <position position="65"/>
    </location>
</feature>
<sequence>MTTQKEVMNNMIEEKTKIMVVDDDQEIREVISILLSNEEFNVIEAESEEDALKLLTANMDLIILDVMMPGLSGYQTSRIIRERSNVPILFLTARTQNSDLLLGYSSGGDDYLAKPFSYPELVARVKGLLRRYTVYQGKQIPKRKSEYIEWNGLRVDCCRNMVWKCGKELELTSTEYRILRLLLAHPGQIFSIQNIYESVWEEPFFSTDSNTVMVFIRKLRDKIEDNPQHPINLVTVWGKGYRIE</sequence>
<dbReference type="CDD" id="cd17574">
    <property type="entry name" value="REC_OmpR"/>
    <property type="match status" value="1"/>
</dbReference>
<keyword evidence="6" id="KW-0804">Transcription</keyword>
<dbReference type="SMART" id="SM00448">
    <property type="entry name" value="REC"/>
    <property type="match status" value="1"/>
</dbReference>
<accession>A0A7X2NKN9</accession>
<reference evidence="12 13" key="1">
    <citation type="submission" date="2019-08" db="EMBL/GenBank/DDBJ databases">
        <title>In-depth cultivation of the pig gut microbiome towards novel bacterial diversity and tailored functional studies.</title>
        <authorList>
            <person name="Wylensek D."/>
            <person name="Hitch T.C.A."/>
            <person name="Clavel T."/>
        </authorList>
    </citation>
    <scope>NUCLEOTIDE SEQUENCE [LARGE SCALE GENOMIC DNA]</scope>
    <source>
        <strain evidence="12 13">WCA-389-WT-23D1</strain>
    </source>
</reference>
<dbReference type="PANTHER" id="PTHR48111:SF2">
    <property type="entry name" value="RESPONSE REGULATOR SAER"/>
    <property type="match status" value="1"/>
</dbReference>
<dbReference type="InterPro" id="IPR011006">
    <property type="entry name" value="CheY-like_superfamily"/>
</dbReference>
<keyword evidence="5 9" id="KW-0238">DNA-binding</keyword>
<dbReference type="Proteomes" id="UP000429958">
    <property type="component" value="Unassembled WGS sequence"/>
</dbReference>
<feature type="domain" description="Response regulatory" evidence="10">
    <location>
        <begin position="17"/>
        <end position="129"/>
    </location>
</feature>
<dbReference type="GO" id="GO:0000976">
    <property type="term" value="F:transcription cis-regulatory region binding"/>
    <property type="evidence" value="ECO:0007669"/>
    <property type="project" value="TreeGrafter"/>
</dbReference>
<evidence type="ECO:0000256" key="8">
    <source>
        <dbReference type="PROSITE-ProRule" id="PRU00169"/>
    </source>
</evidence>
<dbReference type="GO" id="GO:0032993">
    <property type="term" value="C:protein-DNA complex"/>
    <property type="evidence" value="ECO:0007669"/>
    <property type="project" value="TreeGrafter"/>
</dbReference>
<dbReference type="InterPro" id="IPR001867">
    <property type="entry name" value="OmpR/PhoB-type_DNA-bd"/>
</dbReference>
<dbReference type="GO" id="GO:0000156">
    <property type="term" value="F:phosphorelay response regulator activity"/>
    <property type="evidence" value="ECO:0007669"/>
    <property type="project" value="TreeGrafter"/>
</dbReference>
<evidence type="ECO:0000259" key="11">
    <source>
        <dbReference type="PROSITE" id="PS51755"/>
    </source>
</evidence>
<keyword evidence="3" id="KW-0902">Two-component regulatory system</keyword>
<dbReference type="GO" id="GO:0005829">
    <property type="term" value="C:cytosol"/>
    <property type="evidence" value="ECO:0007669"/>
    <property type="project" value="TreeGrafter"/>
</dbReference>
<dbReference type="CDD" id="cd00383">
    <property type="entry name" value="trans_reg_C"/>
    <property type="match status" value="1"/>
</dbReference>
<dbReference type="Gene3D" id="1.10.10.10">
    <property type="entry name" value="Winged helix-like DNA-binding domain superfamily/Winged helix DNA-binding domain"/>
    <property type="match status" value="1"/>
</dbReference>
<evidence type="ECO:0000256" key="6">
    <source>
        <dbReference type="ARBA" id="ARBA00023163"/>
    </source>
</evidence>
<dbReference type="Gene3D" id="6.10.250.690">
    <property type="match status" value="1"/>
</dbReference>
<evidence type="ECO:0000313" key="13">
    <source>
        <dbReference type="Proteomes" id="UP000429958"/>
    </source>
</evidence>
<evidence type="ECO:0000256" key="1">
    <source>
        <dbReference type="ARBA" id="ARBA00018672"/>
    </source>
</evidence>
<proteinExistence type="predicted"/>
<dbReference type="PROSITE" id="PS51755">
    <property type="entry name" value="OMPR_PHOB"/>
    <property type="match status" value="1"/>
</dbReference>
<dbReference type="FunFam" id="3.40.50.2300:FF:000001">
    <property type="entry name" value="DNA-binding response regulator PhoB"/>
    <property type="match status" value="1"/>
</dbReference>
<feature type="domain" description="OmpR/PhoB-type" evidence="11">
    <location>
        <begin position="145"/>
        <end position="244"/>
    </location>
</feature>
<dbReference type="SUPFAM" id="SSF52172">
    <property type="entry name" value="CheY-like"/>
    <property type="match status" value="1"/>
</dbReference>
<keyword evidence="13" id="KW-1185">Reference proteome</keyword>
<dbReference type="InterPro" id="IPR036388">
    <property type="entry name" value="WH-like_DNA-bd_sf"/>
</dbReference>
<dbReference type="FunFam" id="1.10.10.10:FF:000018">
    <property type="entry name" value="DNA-binding response regulator ResD"/>
    <property type="match status" value="1"/>
</dbReference>
<dbReference type="SMART" id="SM00862">
    <property type="entry name" value="Trans_reg_C"/>
    <property type="match status" value="1"/>
</dbReference>
<dbReference type="PANTHER" id="PTHR48111">
    <property type="entry name" value="REGULATOR OF RPOS"/>
    <property type="match status" value="1"/>
</dbReference>
<evidence type="ECO:0000256" key="7">
    <source>
        <dbReference type="ARBA" id="ARBA00024867"/>
    </source>
</evidence>
<feature type="DNA-binding region" description="OmpR/PhoB-type" evidence="9">
    <location>
        <begin position="145"/>
        <end position="244"/>
    </location>
</feature>
<evidence type="ECO:0000256" key="5">
    <source>
        <dbReference type="ARBA" id="ARBA00023125"/>
    </source>
</evidence>
<evidence type="ECO:0000259" key="10">
    <source>
        <dbReference type="PROSITE" id="PS50110"/>
    </source>
</evidence>
<dbReference type="AlphaFoldDB" id="A0A7X2NKN9"/>
<dbReference type="GO" id="GO:0006355">
    <property type="term" value="P:regulation of DNA-templated transcription"/>
    <property type="evidence" value="ECO:0007669"/>
    <property type="project" value="InterPro"/>
</dbReference>
<dbReference type="InterPro" id="IPR016032">
    <property type="entry name" value="Sig_transdc_resp-reg_C-effctor"/>
</dbReference>
<dbReference type="SUPFAM" id="SSF46894">
    <property type="entry name" value="C-terminal effector domain of the bipartite response regulators"/>
    <property type="match status" value="1"/>
</dbReference>
<organism evidence="12 13">
    <name type="scientific">Clostridium porci</name>
    <dbReference type="NCBI Taxonomy" id="2605778"/>
    <lineage>
        <taxon>Bacteria</taxon>
        <taxon>Bacillati</taxon>
        <taxon>Bacillota</taxon>
        <taxon>Clostridia</taxon>
        <taxon>Eubacteriales</taxon>
        <taxon>Clostridiaceae</taxon>
        <taxon>Clostridium</taxon>
    </lineage>
</organism>
<keyword evidence="4" id="KW-0805">Transcription regulation</keyword>
<dbReference type="EMBL" id="VUMD01000005">
    <property type="protein sequence ID" value="MSS36455.1"/>
    <property type="molecule type" value="Genomic_DNA"/>
</dbReference>
<dbReference type="Pfam" id="PF00072">
    <property type="entry name" value="Response_reg"/>
    <property type="match status" value="1"/>
</dbReference>
<keyword evidence="2 8" id="KW-0597">Phosphoprotein</keyword>
<comment type="function">
    <text evidence="7">May play the central regulatory role in sporulation. It may be an element of the effector pathway responsible for the activation of sporulation genes in response to nutritional stress. Spo0A may act in concert with spo0H (a sigma factor) to control the expression of some genes that are critical to the sporulation process.</text>
</comment>
<evidence type="ECO:0000256" key="4">
    <source>
        <dbReference type="ARBA" id="ARBA00023015"/>
    </source>
</evidence>
<dbReference type="InterPro" id="IPR001789">
    <property type="entry name" value="Sig_transdc_resp-reg_receiver"/>
</dbReference>
<evidence type="ECO:0000313" key="12">
    <source>
        <dbReference type="EMBL" id="MSS36455.1"/>
    </source>
</evidence>
<protein>
    <recommendedName>
        <fullName evidence="1">Stage 0 sporulation protein A homolog</fullName>
    </recommendedName>
</protein>
<evidence type="ECO:0000256" key="9">
    <source>
        <dbReference type="PROSITE-ProRule" id="PRU01091"/>
    </source>
</evidence>
<dbReference type="Gene3D" id="3.40.50.2300">
    <property type="match status" value="1"/>
</dbReference>
<gene>
    <name evidence="12" type="ORF">FYJ39_07710</name>
</gene>
<dbReference type="Pfam" id="PF00486">
    <property type="entry name" value="Trans_reg_C"/>
    <property type="match status" value="1"/>
</dbReference>
<name>A0A7X2NKN9_9CLOT</name>
<dbReference type="PROSITE" id="PS50110">
    <property type="entry name" value="RESPONSE_REGULATORY"/>
    <property type="match status" value="1"/>
</dbReference>
<dbReference type="InterPro" id="IPR039420">
    <property type="entry name" value="WalR-like"/>
</dbReference>
<comment type="caution">
    <text evidence="12">The sequence shown here is derived from an EMBL/GenBank/DDBJ whole genome shotgun (WGS) entry which is preliminary data.</text>
</comment>
<evidence type="ECO:0000256" key="3">
    <source>
        <dbReference type="ARBA" id="ARBA00023012"/>
    </source>
</evidence>
<evidence type="ECO:0000256" key="2">
    <source>
        <dbReference type="ARBA" id="ARBA00022553"/>
    </source>
</evidence>